<evidence type="ECO:0000313" key="11">
    <source>
        <dbReference type="EMBL" id="OGK01381.1"/>
    </source>
</evidence>
<evidence type="ECO:0000256" key="8">
    <source>
        <dbReference type="ARBA" id="ARBA00051934"/>
    </source>
</evidence>
<dbReference type="EMBL" id="MFYX01000126">
    <property type="protein sequence ID" value="OGK01381.1"/>
    <property type="molecule type" value="Genomic_DNA"/>
</dbReference>
<dbReference type="InterPro" id="IPR015422">
    <property type="entry name" value="PyrdxlP-dep_Trfase_small"/>
</dbReference>
<evidence type="ECO:0000256" key="7">
    <source>
        <dbReference type="ARBA" id="ARBA00022898"/>
    </source>
</evidence>
<dbReference type="Proteomes" id="UP000179243">
    <property type="component" value="Unassembled WGS sequence"/>
</dbReference>
<evidence type="ECO:0000256" key="4">
    <source>
        <dbReference type="ARBA" id="ARBA00018052"/>
    </source>
</evidence>
<dbReference type="FunFam" id="3.40.640.10:FF:000099">
    <property type="entry name" value="LL-diaminopimelate aminotransferase, chloroplastic"/>
    <property type="match status" value="1"/>
</dbReference>
<dbReference type="Gene3D" id="3.90.1150.10">
    <property type="entry name" value="Aspartate Aminotransferase, domain 1"/>
    <property type="match status" value="1"/>
</dbReference>
<evidence type="ECO:0000256" key="1">
    <source>
        <dbReference type="ARBA" id="ARBA00001933"/>
    </source>
</evidence>
<dbReference type="Gene3D" id="3.40.640.10">
    <property type="entry name" value="Type I PLP-dependent aspartate aminotransferase-like (Major domain)"/>
    <property type="match status" value="1"/>
</dbReference>
<protein>
    <recommendedName>
        <fullName evidence="4 9">LL-diaminopimelate aminotransferase</fullName>
        <ecNumber evidence="3 9">2.6.1.83</ecNumber>
    </recommendedName>
</protein>
<dbReference type="GO" id="GO:0009089">
    <property type="term" value="P:lysine biosynthetic process via diaminopimelate"/>
    <property type="evidence" value="ECO:0007669"/>
    <property type="project" value="UniProtKB-UniPathway"/>
</dbReference>
<comment type="caution">
    <text evidence="11">The sequence shown here is derived from an EMBL/GenBank/DDBJ whole genome shotgun (WGS) entry which is preliminary data.</text>
</comment>
<reference evidence="11 12" key="1">
    <citation type="journal article" date="2016" name="Nat. Commun.">
        <title>Thousands of microbial genomes shed light on interconnected biogeochemical processes in an aquifer system.</title>
        <authorList>
            <person name="Anantharaman K."/>
            <person name="Brown C.T."/>
            <person name="Hug L.A."/>
            <person name="Sharon I."/>
            <person name="Castelle C.J."/>
            <person name="Probst A.J."/>
            <person name="Thomas B.C."/>
            <person name="Singh A."/>
            <person name="Wilkins M.J."/>
            <person name="Karaoz U."/>
            <person name="Brodie E.L."/>
            <person name="Williams K.H."/>
            <person name="Hubbard S.S."/>
            <person name="Banfield J.F."/>
        </authorList>
    </citation>
    <scope>NUCLEOTIDE SEQUENCE [LARGE SCALE GENOMIC DNA]</scope>
</reference>
<dbReference type="SUPFAM" id="SSF53383">
    <property type="entry name" value="PLP-dependent transferases"/>
    <property type="match status" value="1"/>
</dbReference>
<dbReference type="InterPro" id="IPR004839">
    <property type="entry name" value="Aminotransferase_I/II_large"/>
</dbReference>
<sequence>MATINGNYNNLAAGYLFPEIAKRAKAFLEKNPGIQIMRLGIGDTTHPLPKELIARMKEGVEKLAHKETYTGYADNSFGMARLRKAIADRYRGWGCPIHDTDIFVSDGAKPDSANIQSIFGLNNVVAVQDPAYPVYVDSNVIAGRGGTWDGIRYAGLVYMPCTEENGFFPALPDKKVDLIYICSPNNPTGAVATKEQLKAFVDYAIANKAVIIFDAAYAAYISDPSLPKSIFQIKGATSCALEINSFSKEAGFTGVRLGWTVVPQELAAEDAVPGKIQTLWMRRQNTMFNGASNIAQEGGIAALSPEGSKGCKAVIDYYMNNARIIKQGLEKIGIKVFGGINAPYIWLQTPGKMDSWQFFDKLLTETHVVGTPGVGFGPNGQGYFRLSAFGHTENVQKAVESVQKNLKI</sequence>
<evidence type="ECO:0000256" key="9">
    <source>
        <dbReference type="NCBIfam" id="TIGR03542"/>
    </source>
</evidence>
<feature type="domain" description="Aminotransferase class I/classII large" evidence="10">
    <location>
        <begin position="35"/>
        <end position="401"/>
    </location>
</feature>
<keyword evidence="5 11" id="KW-0032">Aminotransferase</keyword>
<dbReference type="Pfam" id="PF00155">
    <property type="entry name" value="Aminotran_1_2"/>
    <property type="match status" value="1"/>
</dbReference>
<gene>
    <name evidence="11" type="ORF">A2519_14795</name>
</gene>
<keyword evidence="7" id="KW-0663">Pyridoxal phosphate</keyword>
<dbReference type="CDD" id="cd00609">
    <property type="entry name" value="AAT_like"/>
    <property type="match status" value="1"/>
</dbReference>
<dbReference type="UniPathway" id="UPA00034">
    <property type="reaction ID" value="UER00466"/>
</dbReference>
<evidence type="ECO:0000256" key="3">
    <source>
        <dbReference type="ARBA" id="ARBA00013138"/>
    </source>
</evidence>
<evidence type="ECO:0000259" key="10">
    <source>
        <dbReference type="Pfam" id="PF00155"/>
    </source>
</evidence>
<dbReference type="InterPro" id="IPR019942">
    <property type="entry name" value="DapL/ALD1"/>
</dbReference>
<dbReference type="GO" id="GO:0030170">
    <property type="term" value="F:pyridoxal phosphate binding"/>
    <property type="evidence" value="ECO:0007669"/>
    <property type="project" value="UniProtKB-UniRule"/>
</dbReference>
<dbReference type="InterPro" id="IPR015424">
    <property type="entry name" value="PyrdxlP-dep_Trfase"/>
</dbReference>
<dbReference type="InterPro" id="IPR015421">
    <property type="entry name" value="PyrdxlP-dep_Trfase_major"/>
</dbReference>
<evidence type="ECO:0000256" key="6">
    <source>
        <dbReference type="ARBA" id="ARBA00022679"/>
    </source>
</evidence>
<proteinExistence type="inferred from homology"/>
<dbReference type="PANTHER" id="PTHR43144">
    <property type="entry name" value="AMINOTRANSFERASE"/>
    <property type="match status" value="1"/>
</dbReference>
<comment type="catalytic activity">
    <reaction evidence="8">
        <text>(2S,6S)-2,6-diaminopimelate + 2-oxoglutarate = (S)-2,3,4,5-tetrahydrodipicolinate + L-glutamate + H2O + H(+)</text>
        <dbReference type="Rhea" id="RHEA:23988"/>
        <dbReference type="ChEBI" id="CHEBI:15377"/>
        <dbReference type="ChEBI" id="CHEBI:15378"/>
        <dbReference type="ChEBI" id="CHEBI:16810"/>
        <dbReference type="ChEBI" id="CHEBI:16845"/>
        <dbReference type="ChEBI" id="CHEBI:29985"/>
        <dbReference type="ChEBI" id="CHEBI:57609"/>
        <dbReference type="EC" id="2.6.1.83"/>
    </reaction>
</comment>
<evidence type="ECO:0000256" key="2">
    <source>
        <dbReference type="ARBA" id="ARBA00004982"/>
    </source>
</evidence>
<accession>A0A1F7F418</accession>
<dbReference type="HAMAP" id="MF_01642">
    <property type="entry name" value="DapL_aminotrans_1"/>
    <property type="match status" value="1"/>
</dbReference>
<dbReference type="GO" id="GO:0010285">
    <property type="term" value="F:L,L-diaminopimelate aminotransferase activity"/>
    <property type="evidence" value="ECO:0007669"/>
    <property type="project" value="UniProtKB-EC"/>
</dbReference>
<dbReference type="NCBIfam" id="TIGR03542">
    <property type="entry name" value="DAPAT_plant"/>
    <property type="match status" value="1"/>
</dbReference>
<evidence type="ECO:0000313" key="12">
    <source>
        <dbReference type="Proteomes" id="UP000179243"/>
    </source>
</evidence>
<organism evidence="11 12">
    <name type="scientific">Candidatus Raymondbacteria bacterium RIFOXYD12_FULL_49_13</name>
    <dbReference type="NCBI Taxonomy" id="1817890"/>
    <lineage>
        <taxon>Bacteria</taxon>
        <taxon>Raymondiibacteriota</taxon>
    </lineage>
</organism>
<dbReference type="EC" id="2.6.1.83" evidence="3 9"/>
<comment type="pathway">
    <text evidence="2">Amino-acid biosynthesis; L-lysine biosynthesis via DAP pathway; LL-2,6-diaminopimelate from (S)-tetrahydrodipicolinate (aminotransferase route): step 1/1.</text>
</comment>
<name>A0A1F7F418_UNCRA</name>
<comment type="cofactor">
    <cofactor evidence="1">
        <name>pyridoxal 5'-phosphate</name>
        <dbReference type="ChEBI" id="CHEBI:597326"/>
    </cofactor>
</comment>
<dbReference type="AlphaFoldDB" id="A0A1F7F418"/>
<keyword evidence="6 11" id="KW-0808">Transferase</keyword>
<evidence type="ECO:0000256" key="5">
    <source>
        <dbReference type="ARBA" id="ARBA00022576"/>
    </source>
</evidence>